<organism evidence="1 2">
    <name type="scientific">Halomonas cerina</name>
    <dbReference type="NCBI Taxonomy" id="447424"/>
    <lineage>
        <taxon>Bacteria</taxon>
        <taxon>Pseudomonadati</taxon>
        <taxon>Pseudomonadota</taxon>
        <taxon>Gammaproteobacteria</taxon>
        <taxon>Oceanospirillales</taxon>
        <taxon>Halomonadaceae</taxon>
        <taxon>Halomonas</taxon>
    </lineage>
</organism>
<keyword evidence="2" id="KW-1185">Reference proteome</keyword>
<evidence type="ECO:0000313" key="2">
    <source>
        <dbReference type="Proteomes" id="UP000547614"/>
    </source>
</evidence>
<proteinExistence type="predicted"/>
<comment type="caution">
    <text evidence="1">The sequence shown here is derived from an EMBL/GenBank/DDBJ whole genome shotgun (WGS) entry which is preliminary data.</text>
</comment>
<evidence type="ECO:0000313" key="1">
    <source>
        <dbReference type="EMBL" id="MBB3190492.1"/>
    </source>
</evidence>
<dbReference type="AlphaFoldDB" id="A0A839V523"/>
<dbReference type="EMBL" id="JACHXP010000007">
    <property type="protein sequence ID" value="MBB3190492.1"/>
    <property type="molecule type" value="Genomic_DNA"/>
</dbReference>
<reference evidence="1 2" key="1">
    <citation type="submission" date="2020-08" db="EMBL/GenBank/DDBJ databases">
        <title>Genomic Encyclopedia of Type Strains, Phase III (KMG-III): the genomes of soil and plant-associated and newly described type strains.</title>
        <authorList>
            <person name="Whitman W."/>
        </authorList>
    </citation>
    <scope>NUCLEOTIDE SEQUENCE [LARGE SCALE GENOMIC DNA]</scope>
    <source>
        <strain evidence="1 2">CECT 7282</strain>
    </source>
</reference>
<accession>A0A839V523</accession>
<gene>
    <name evidence="1" type="ORF">FHR94_001725</name>
</gene>
<dbReference type="Proteomes" id="UP000547614">
    <property type="component" value="Unassembled WGS sequence"/>
</dbReference>
<sequence length="55" mass="6111">MTMPSSGREARPTRGSQWRWLPFMSWLCCQPPGALRRNETAALNAGLTGPINPKL</sequence>
<name>A0A839V523_9GAMM</name>
<protein>
    <submittedName>
        <fullName evidence="1">Uncharacterized protein</fullName>
    </submittedName>
</protein>